<evidence type="ECO:0000313" key="2">
    <source>
        <dbReference type="EMBL" id="RIB11285.1"/>
    </source>
</evidence>
<dbReference type="SUPFAM" id="SSF54695">
    <property type="entry name" value="POZ domain"/>
    <property type="match status" value="1"/>
</dbReference>
<dbReference type="EMBL" id="QKWP01001150">
    <property type="protein sequence ID" value="RIB11285.1"/>
    <property type="molecule type" value="Genomic_DNA"/>
</dbReference>
<protein>
    <recommendedName>
        <fullName evidence="1">BTB domain-containing protein</fullName>
    </recommendedName>
</protein>
<dbReference type="PROSITE" id="PS50097">
    <property type="entry name" value="BTB"/>
    <property type="match status" value="1"/>
</dbReference>
<dbReference type="Gene3D" id="3.30.710.10">
    <property type="entry name" value="Potassium Channel Kv1.1, Chain A"/>
    <property type="match status" value="1"/>
</dbReference>
<dbReference type="OrthoDB" id="2341703at2759"/>
<dbReference type="PANTHER" id="PTHR46306">
    <property type="entry name" value="BTB/POZ DOMAIN-CONTAINING PROTEIN 9"/>
    <property type="match status" value="1"/>
</dbReference>
<name>A0A397UM15_9GLOM</name>
<dbReference type="InterPro" id="IPR000210">
    <property type="entry name" value="BTB/POZ_dom"/>
</dbReference>
<evidence type="ECO:0000259" key="1">
    <source>
        <dbReference type="PROSITE" id="PS50097"/>
    </source>
</evidence>
<accession>A0A397UM15</accession>
<reference evidence="2 3" key="1">
    <citation type="submission" date="2018-06" db="EMBL/GenBank/DDBJ databases">
        <title>Comparative genomics reveals the genomic features of Rhizophagus irregularis, R. cerebriforme, R. diaphanum and Gigaspora rosea, and their symbiotic lifestyle signature.</title>
        <authorList>
            <person name="Morin E."/>
            <person name="San Clemente H."/>
            <person name="Chen E.C.H."/>
            <person name="De La Providencia I."/>
            <person name="Hainaut M."/>
            <person name="Kuo A."/>
            <person name="Kohler A."/>
            <person name="Murat C."/>
            <person name="Tang N."/>
            <person name="Roy S."/>
            <person name="Loubradou J."/>
            <person name="Henrissat B."/>
            <person name="Grigoriev I.V."/>
            <person name="Corradi N."/>
            <person name="Roux C."/>
            <person name="Martin F.M."/>
        </authorList>
    </citation>
    <scope>NUCLEOTIDE SEQUENCE [LARGE SCALE GENOMIC DNA]</scope>
    <source>
        <strain evidence="2 3">DAOM 194757</strain>
    </source>
</reference>
<proteinExistence type="predicted"/>
<evidence type="ECO:0000313" key="3">
    <source>
        <dbReference type="Proteomes" id="UP000266673"/>
    </source>
</evidence>
<dbReference type="InterPro" id="IPR052407">
    <property type="entry name" value="BTB_POZ_domain_cont_9"/>
</dbReference>
<organism evidence="2 3">
    <name type="scientific">Gigaspora rosea</name>
    <dbReference type="NCBI Taxonomy" id="44941"/>
    <lineage>
        <taxon>Eukaryota</taxon>
        <taxon>Fungi</taxon>
        <taxon>Fungi incertae sedis</taxon>
        <taxon>Mucoromycota</taxon>
        <taxon>Glomeromycotina</taxon>
        <taxon>Glomeromycetes</taxon>
        <taxon>Diversisporales</taxon>
        <taxon>Gigasporaceae</taxon>
        <taxon>Gigaspora</taxon>
    </lineage>
</organism>
<sequence>MSSNFLTTLSQDLSTLLNKGDFYDTIIEVGNEFTDQKTFQAHSVILYGRCEFFKVALSQQWARKIDDKFLINLRDMNFSSNAFELILKYIYSGRISLGKHDTIFMLIELLIASDVLLLQELFDYVKSQLFEKKSQWNNEDLIRILSVSYQISNAKDLYSLCQDIVDDDPLIFFESSEFKTINEELLLHVLKLGIIGMPEIVIFNKLIQWGITNTPGLDNNLTEPFSLSNNKLKELGKTIRKGIRLIRYRNMTKDDLDTISSTFKLILPRKEILIKSPRINKSFEPNILSSKFAGLIASWIDRKSYTGFNLPFKFEKVYEFEKSFNSSLPNINCHYGPSLMIMKIQETGQLLGAYNPIDWSKYKLPTYDPTMKYKNIITKKAKRDFKEFSKALMNCVPTSESFLFSSDDKYGTNYKLSRVKNVEHAIRRYELDGHLLLKFGSGDLFFDYDKGQEDWSDGNGYYYREYIPASVTCIIKSQCYEPAVLSNGWYKLETWEIYRVVRKTTGSN</sequence>
<gene>
    <name evidence="2" type="ORF">C2G38_120731</name>
</gene>
<keyword evidence="3" id="KW-1185">Reference proteome</keyword>
<dbReference type="GO" id="GO:0005737">
    <property type="term" value="C:cytoplasm"/>
    <property type="evidence" value="ECO:0007669"/>
    <property type="project" value="TreeGrafter"/>
</dbReference>
<dbReference type="Proteomes" id="UP000266673">
    <property type="component" value="Unassembled WGS sequence"/>
</dbReference>
<dbReference type="PANTHER" id="PTHR46306:SF1">
    <property type="entry name" value="BTB_POZ DOMAIN-CONTAINING PROTEIN 9"/>
    <property type="match status" value="1"/>
</dbReference>
<feature type="domain" description="BTB" evidence="1">
    <location>
        <begin position="23"/>
        <end position="99"/>
    </location>
</feature>
<dbReference type="Pfam" id="PF00651">
    <property type="entry name" value="BTB"/>
    <property type="match status" value="1"/>
</dbReference>
<dbReference type="SMART" id="SM00225">
    <property type="entry name" value="BTB"/>
    <property type="match status" value="1"/>
</dbReference>
<dbReference type="AlphaFoldDB" id="A0A397UM15"/>
<comment type="caution">
    <text evidence="2">The sequence shown here is derived from an EMBL/GenBank/DDBJ whole genome shotgun (WGS) entry which is preliminary data.</text>
</comment>
<dbReference type="InterPro" id="IPR011333">
    <property type="entry name" value="SKP1/BTB/POZ_sf"/>
</dbReference>
<dbReference type="CDD" id="cd18186">
    <property type="entry name" value="BTB_POZ_ZBTB_KLHL-like"/>
    <property type="match status" value="1"/>
</dbReference>